<reference evidence="3 4" key="1">
    <citation type="journal article" date="2020" name="Microorganisms">
        <title>Osmotic Adaptation and Compatible Solute Biosynthesis of Phototrophic Bacteria as Revealed from Genome Analyses.</title>
        <authorList>
            <person name="Imhoff J.F."/>
            <person name="Rahn T."/>
            <person name="Kunzel S."/>
            <person name="Keller A."/>
            <person name="Neulinger S.C."/>
        </authorList>
    </citation>
    <scope>NUCLEOTIDE SEQUENCE [LARGE SCALE GENOMIC DNA]</scope>
    <source>
        <strain evidence="3 4">DSM 15382</strain>
    </source>
</reference>
<gene>
    <name evidence="3" type="ORF">CKO45_17565</name>
</gene>
<dbReference type="PROSITE" id="PS00571">
    <property type="entry name" value="AMIDASES"/>
    <property type="match status" value="1"/>
</dbReference>
<feature type="domain" description="Amidase" evidence="2">
    <location>
        <begin position="27"/>
        <end position="445"/>
    </location>
</feature>
<evidence type="ECO:0000256" key="1">
    <source>
        <dbReference type="SAM" id="MobiDB-lite"/>
    </source>
</evidence>
<name>A0ABS1CZS1_9PROT</name>
<dbReference type="InterPro" id="IPR000120">
    <property type="entry name" value="Amidase"/>
</dbReference>
<sequence>MTDDLCFLSAAEAGRRIAARRLSPVAYTQALLDRIAAVDGRLCAYITLLGEEALAAAKRAEAEIAAGYWRGPLHGVPFAVKDNYHVAGLRTTGGSRLMLDHVADRTAHIVDKLQAAGAILLGKLNTWEYGTGTGAVHHDLPFPVARNPWDLDRFTGGSSSGSGAAVAAGIAPFALGSDTGGSIRLPAAANGLAGLKATYGRVSRSGALPNCWSLDVTGALCWTVEDSALVLNAIAGHDPTDPGSADIPVPDYRAALAGGVAGLTIGVLRDMPAEITPDIAAGVAEVARIYERLGARLVEVVLPAPLAEFRRASGIINWSESHSIHEADFRDRADLMGQALRDKMTCGSLVRAADYLMAQRVRRHLARGMTALFAGCDLLLLPGASCVAARWDDPQGIIAFTRESVMNPANLSGHPAMSMLSGFDGNGMPLNAQIIGAHFAEGLVLRAAQALEAATDWRGLRPTLKGGAGPAGAPGPALDQAARARDLARQVEEAAAALPRLPEKDAEPALVFRAGR</sequence>
<evidence type="ECO:0000313" key="3">
    <source>
        <dbReference type="EMBL" id="MBK1660041.1"/>
    </source>
</evidence>
<dbReference type="SUPFAM" id="SSF75304">
    <property type="entry name" value="Amidase signature (AS) enzymes"/>
    <property type="match status" value="1"/>
</dbReference>
<organism evidence="3 4">
    <name type="scientific">Paracraurococcus ruber</name>
    <dbReference type="NCBI Taxonomy" id="77675"/>
    <lineage>
        <taxon>Bacteria</taxon>
        <taxon>Pseudomonadati</taxon>
        <taxon>Pseudomonadota</taxon>
        <taxon>Alphaproteobacteria</taxon>
        <taxon>Acetobacterales</taxon>
        <taxon>Roseomonadaceae</taxon>
        <taxon>Paracraurococcus</taxon>
    </lineage>
</organism>
<dbReference type="Proteomes" id="UP000697995">
    <property type="component" value="Unassembled WGS sequence"/>
</dbReference>
<dbReference type="Pfam" id="PF01425">
    <property type="entry name" value="Amidase"/>
    <property type="match status" value="1"/>
</dbReference>
<protein>
    <recommendedName>
        <fullName evidence="2">Amidase domain-containing protein</fullName>
    </recommendedName>
</protein>
<comment type="caution">
    <text evidence="3">The sequence shown here is derived from an EMBL/GenBank/DDBJ whole genome shotgun (WGS) entry which is preliminary data.</text>
</comment>
<proteinExistence type="predicted"/>
<accession>A0ABS1CZS1</accession>
<dbReference type="InterPro" id="IPR020556">
    <property type="entry name" value="Amidase_CS"/>
</dbReference>
<dbReference type="EMBL" id="NRSG01000142">
    <property type="protein sequence ID" value="MBK1660041.1"/>
    <property type="molecule type" value="Genomic_DNA"/>
</dbReference>
<feature type="region of interest" description="Disordered" evidence="1">
    <location>
        <begin position="462"/>
        <end position="486"/>
    </location>
</feature>
<dbReference type="PANTHER" id="PTHR11895:SF176">
    <property type="entry name" value="AMIDASE AMID-RELATED"/>
    <property type="match status" value="1"/>
</dbReference>
<evidence type="ECO:0000259" key="2">
    <source>
        <dbReference type="Pfam" id="PF01425"/>
    </source>
</evidence>
<evidence type="ECO:0000313" key="4">
    <source>
        <dbReference type="Proteomes" id="UP000697995"/>
    </source>
</evidence>
<dbReference type="InterPro" id="IPR036928">
    <property type="entry name" value="AS_sf"/>
</dbReference>
<dbReference type="RefSeq" id="WP_133220483.1">
    <property type="nucleotide sequence ID" value="NZ_NRSG01000142.1"/>
</dbReference>
<dbReference type="PANTHER" id="PTHR11895">
    <property type="entry name" value="TRANSAMIDASE"/>
    <property type="match status" value="1"/>
</dbReference>
<dbReference type="InterPro" id="IPR023631">
    <property type="entry name" value="Amidase_dom"/>
</dbReference>
<dbReference type="Gene3D" id="3.90.1300.10">
    <property type="entry name" value="Amidase signature (AS) domain"/>
    <property type="match status" value="1"/>
</dbReference>
<keyword evidence="4" id="KW-1185">Reference proteome</keyword>